<feature type="region of interest" description="Disordered" evidence="1">
    <location>
        <begin position="440"/>
        <end position="464"/>
    </location>
</feature>
<dbReference type="Gene3D" id="2.60.200.20">
    <property type="match status" value="1"/>
</dbReference>
<name>A0ABP0E794_9PEZI</name>
<dbReference type="Pfam" id="PF00498">
    <property type="entry name" value="FHA"/>
    <property type="match status" value="1"/>
</dbReference>
<feature type="compositionally biased region" description="Polar residues" evidence="1">
    <location>
        <begin position="442"/>
        <end position="464"/>
    </location>
</feature>
<evidence type="ECO:0000313" key="3">
    <source>
        <dbReference type="EMBL" id="CAK7275326.1"/>
    </source>
</evidence>
<feature type="domain" description="FHA" evidence="2">
    <location>
        <begin position="44"/>
        <end position="105"/>
    </location>
</feature>
<sequence length="576" mass="61111">MSTDGDDPATGYESIVVGLIPISLPTSHDSLVRRIRLTSNRPKVNVGRASKTVSKGLLPAAENAYFDSPVVSRVHAEIAANFKNGIVSITDTGSLHGTSVNDRSLQKGVATPLKEDDTVSFGIHVSRGLDVFGPMACKVAFSRTSARPAEKARSYCAPDPESGISDTSDSDCSSMSYNAKNYGTGLISSNAEDIEIVDITVAAATAHLPSASEDCEPGSDSELGSGCGYMESIEEDGEFCATTTRLLSVERSESDEEEWLNGDHEDSEVVQDEEELGSESSAECEATYGENQAQEFKDIDNQSMFSMPPPFPPAKEASPSGGDFSSFSGLKTPPLMLAEDLAAGDYVSFGETFTDRIPKCTTTVKCDISSILNPSPISSPPKLADDDVLLLDPVDRLNTQDVLDATTSWNVEKVSALLTEPSSSEEPRMTSALAGNQEHTHLSPNATSLSSQVATSNERAASPGQESFNLVVDEMPADEPLEAVLGKKEDNALASAASSSKQKSNRKRKADEMVTETEVELSEKREAPAKRRATPAAVAATTSINRRMWAVAEKIGIAALGGAVVLGTLIYTAPSF</sequence>
<dbReference type="PROSITE" id="PS50006">
    <property type="entry name" value="FHA_DOMAIN"/>
    <property type="match status" value="1"/>
</dbReference>
<feature type="region of interest" description="Disordered" evidence="1">
    <location>
        <begin position="250"/>
        <end position="289"/>
    </location>
</feature>
<evidence type="ECO:0000259" key="2">
    <source>
        <dbReference type="PROSITE" id="PS50006"/>
    </source>
</evidence>
<dbReference type="EMBL" id="CAWUON010000202">
    <property type="protein sequence ID" value="CAK7275326.1"/>
    <property type="molecule type" value="Genomic_DNA"/>
</dbReference>
<evidence type="ECO:0000313" key="4">
    <source>
        <dbReference type="Proteomes" id="UP001642502"/>
    </source>
</evidence>
<dbReference type="InterPro" id="IPR051176">
    <property type="entry name" value="Cent_Immune-Sig_Mod"/>
</dbReference>
<feature type="compositionally biased region" description="Acidic residues" evidence="1">
    <location>
        <begin position="253"/>
        <end position="277"/>
    </location>
</feature>
<accession>A0ABP0E794</accession>
<dbReference type="InterPro" id="IPR000253">
    <property type="entry name" value="FHA_dom"/>
</dbReference>
<proteinExistence type="predicted"/>
<dbReference type="SUPFAM" id="SSF49879">
    <property type="entry name" value="SMAD/FHA domain"/>
    <property type="match status" value="1"/>
</dbReference>
<evidence type="ECO:0000256" key="1">
    <source>
        <dbReference type="SAM" id="MobiDB-lite"/>
    </source>
</evidence>
<dbReference type="PANTHER" id="PTHR15715:SF37">
    <property type="entry name" value="LD47843P"/>
    <property type="match status" value="1"/>
</dbReference>
<feature type="region of interest" description="Disordered" evidence="1">
    <location>
        <begin position="492"/>
        <end position="534"/>
    </location>
</feature>
<dbReference type="PANTHER" id="PTHR15715">
    <property type="entry name" value="CENTROSOMAL PROTEIN OF 170 KDA"/>
    <property type="match status" value="1"/>
</dbReference>
<feature type="compositionally biased region" description="Low complexity" evidence="1">
    <location>
        <begin position="492"/>
        <end position="502"/>
    </location>
</feature>
<protein>
    <recommendedName>
        <fullName evidence="2">FHA domain-containing protein</fullName>
    </recommendedName>
</protein>
<dbReference type="Proteomes" id="UP001642502">
    <property type="component" value="Unassembled WGS sequence"/>
</dbReference>
<dbReference type="InterPro" id="IPR008984">
    <property type="entry name" value="SMAD_FHA_dom_sf"/>
</dbReference>
<organism evidence="3 4">
    <name type="scientific">Sporothrix epigloea</name>
    <dbReference type="NCBI Taxonomy" id="1892477"/>
    <lineage>
        <taxon>Eukaryota</taxon>
        <taxon>Fungi</taxon>
        <taxon>Dikarya</taxon>
        <taxon>Ascomycota</taxon>
        <taxon>Pezizomycotina</taxon>
        <taxon>Sordariomycetes</taxon>
        <taxon>Sordariomycetidae</taxon>
        <taxon>Ophiostomatales</taxon>
        <taxon>Ophiostomataceae</taxon>
        <taxon>Sporothrix</taxon>
    </lineage>
</organism>
<dbReference type="SMART" id="SM00240">
    <property type="entry name" value="FHA"/>
    <property type="match status" value="1"/>
</dbReference>
<gene>
    <name evidence="3" type="ORF">SEPCBS119000_006636</name>
</gene>
<reference evidence="3 4" key="1">
    <citation type="submission" date="2024-01" db="EMBL/GenBank/DDBJ databases">
        <authorList>
            <person name="Allen C."/>
            <person name="Tagirdzhanova G."/>
        </authorList>
    </citation>
    <scope>NUCLEOTIDE SEQUENCE [LARGE SCALE GENOMIC DNA]</scope>
    <source>
        <strain evidence="3 4">CBS 119000</strain>
    </source>
</reference>
<keyword evidence="4" id="KW-1185">Reference proteome</keyword>
<comment type="caution">
    <text evidence="3">The sequence shown here is derived from an EMBL/GenBank/DDBJ whole genome shotgun (WGS) entry which is preliminary data.</text>
</comment>